<reference evidence="2" key="1">
    <citation type="submission" date="2021-06" db="EMBL/GenBank/DDBJ databases">
        <authorList>
            <person name="Hodson N. C."/>
            <person name="Mongue J. A."/>
            <person name="Jaron S. K."/>
        </authorList>
    </citation>
    <scope>NUCLEOTIDE SEQUENCE</scope>
</reference>
<keyword evidence="3" id="KW-1185">Reference proteome</keyword>
<dbReference type="InterPro" id="IPR004143">
    <property type="entry name" value="BPL_LPL_catalytic"/>
</dbReference>
<feature type="domain" description="BPL/LPL catalytic" evidence="1">
    <location>
        <begin position="1"/>
        <end position="53"/>
    </location>
</feature>
<dbReference type="PROSITE" id="PS51733">
    <property type="entry name" value="BPL_LPL_CATALYTIC"/>
    <property type="match status" value="1"/>
</dbReference>
<dbReference type="OrthoDB" id="10250105at2759"/>
<evidence type="ECO:0000313" key="2">
    <source>
        <dbReference type="EMBL" id="CAG7675506.1"/>
    </source>
</evidence>
<name>A0A8J2J862_9HEXA</name>
<dbReference type="Proteomes" id="UP000708208">
    <property type="component" value="Unassembled WGS sequence"/>
</dbReference>
<feature type="non-terminal residue" evidence="2">
    <location>
        <position position="1"/>
    </location>
</feature>
<proteinExistence type="predicted"/>
<dbReference type="GO" id="GO:0004077">
    <property type="term" value="F:biotin--[biotin carboxyl-carrier protein] ligase activity"/>
    <property type="evidence" value="ECO:0007669"/>
    <property type="project" value="TreeGrafter"/>
</dbReference>
<gene>
    <name evidence="2" type="ORF">AFUS01_LOCUS2371</name>
</gene>
<protein>
    <recommendedName>
        <fullName evidence="1">BPL/LPL catalytic domain-containing protein</fullName>
    </recommendedName>
</protein>
<feature type="non-terminal residue" evidence="2">
    <location>
        <position position="53"/>
    </location>
</feature>
<organism evidence="2 3">
    <name type="scientific">Allacma fusca</name>
    <dbReference type="NCBI Taxonomy" id="39272"/>
    <lineage>
        <taxon>Eukaryota</taxon>
        <taxon>Metazoa</taxon>
        <taxon>Ecdysozoa</taxon>
        <taxon>Arthropoda</taxon>
        <taxon>Hexapoda</taxon>
        <taxon>Collembola</taxon>
        <taxon>Symphypleona</taxon>
        <taxon>Sminthuridae</taxon>
        <taxon>Allacma</taxon>
    </lineage>
</organism>
<dbReference type="PANTHER" id="PTHR12835">
    <property type="entry name" value="BIOTIN PROTEIN LIGASE"/>
    <property type="match status" value="1"/>
</dbReference>
<dbReference type="AlphaFoldDB" id="A0A8J2J862"/>
<sequence length="53" mass="5756">IPNHQEIDLHMKWPNDIYIGGQKVGGVLVKSRLQGNIAIVSIGIGVNVSNKHP</sequence>
<accession>A0A8J2J862</accession>
<dbReference type="GO" id="GO:0005737">
    <property type="term" value="C:cytoplasm"/>
    <property type="evidence" value="ECO:0007669"/>
    <property type="project" value="TreeGrafter"/>
</dbReference>
<evidence type="ECO:0000313" key="3">
    <source>
        <dbReference type="Proteomes" id="UP000708208"/>
    </source>
</evidence>
<comment type="caution">
    <text evidence="2">The sequence shown here is derived from an EMBL/GenBank/DDBJ whole genome shotgun (WGS) entry which is preliminary data.</text>
</comment>
<dbReference type="EMBL" id="CAJVCH010013509">
    <property type="protein sequence ID" value="CAG7675506.1"/>
    <property type="molecule type" value="Genomic_DNA"/>
</dbReference>
<evidence type="ECO:0000259" key="1">
    <source>
        <dbReference type="PROSITE" id="PS51733"/>
    </source>
</evidence>
<dbReference type="PANTHER" id="PTHR12835:SF5">
    <property type="entry name" value="BIOTIN--PROTEIN LIGASE"/>
    <property type="match status" value="1"/>
</dbReference>
<dbReference type="Pfam" id="PF03099">
    <property type="entry name" value="BPL_LplA_LipB"/>
    <property type="match status" value="1"/>
</dbReference>